<feature type="compositionally biased region" description="Low complexity" evidence="1">
    <location>
        <begin position="337"/>
        <end position="356"/>
    </location>
</feature>
<dbReference type="GeneTree" id="ENSGT00940000169508"/>
<dbReference type="GO" id="GO:0005634">
    <property type="term" value="C:nucleus"/>
    <property type="evidence" value="ECO:0007669"/>
    <property type="project" value="TreeGrafter"/>
</dbReference>
<dbReference type="InParanoid" id="A0A3B1JRJ8"/>
<feature type="compositionally biased region" description="Basic residues" evidence="1">
    <location>
        <begin position="220"/>
        <end position="230"/>
    </location>
</feature>
<feature type="region of interest" description="Disordered" evidence="1">
    <location>
        <begin position="129"/>
        <end position="155"/>
    </location>
</feature>
<evidence type="ECO:0000256" key="1">
    <source>
        <dbReference type="SAM" id="MobiDB-lite"/>
    </source>
</evidence>
<keyword evidence="3" id="KW-1185">Reference proteome</keyword>
<dbReference type="GO" id="GO:0014850">
    <property type="term" value="P:response to muscle activity"/>
    <property type="evidence" value="ECO:0007669"/>
    <property type="project" value="TreeGrafter"/>
</dbReference>
<accession>A0A3B1JRJ8</accession>
<dbReference type="GO" id="GO:0005737">
    <property type="term" value="C:cytoplasm"/>
    <property type="evidence" value="ECO:0007669"/>
    <property type="project" value="TreeGrafter"/>
</dbReference>
<feature type="region of interest" description="Disordered" evidence="1">
    <location>
        <begin position="316"/>
        <end position="356"/>
    </location>
</feature>
<dbReference type="Bgee" id="ENSAMXG00000037191">
    <property type="expression patterns" value="Expressed in heart and 8 other cell types or tissues"/>
</dbReference>
<sequence length="942" mass="105154">MDDLDHSVLIAERDWDSFYEESEECSLQQARLAGLDDSGLSDTDDEYNSTQESTLPHQTDTGKPNEEHGAASSQALSAAHEDCEVGKPSEERFCYEAELQATAQISLNHSASTCANFTSDRGVIDIPPDGLTDNASDTNNFKEHNQSQSEDKFSQVKEEPITINSLLCTQNSEHAGTAEGETVTKVMEISPTPQKEKERWFVTVNDSPVQQSGSSGTSGQKKRRKKKTSRKLSQLSIATGGQQCPHSSNKKEAERKKNKKGQKVQNDFKEPIHRSSEYLNFNTFPDNVNEDAASVLTTTQHVDLAIAKEPLESSIPNNIDEKFSFSSRSNDNKIDVPTENPENNPSTNPSLNSQPSSLIINTSQLQANIQQVPRPTTQLADNQSTFMGLANNSTSNTDITTPNQQPMSNDSNDVNDDPHKNCSQIIFRVSSTISSSDEQHENQEYSAQCNEEENMSSSLQDAQNEEHQGPPNQSLKAAEGPSRPIYALSSFWDEMEKLTINDILHLRVANSCPALHVNPARLLDTALLDSKDTDLQDSILVDDSADSDYFTHVDDSKPDRSSCEFSTLSDFDEEFLQIISTGASPSPEPQSLKQSESFSESIYTSELLTEQDLGLSTVNHESQSEDIIMLCPQDGLPLYLYPATDVQNIYLEHKPECCENPFELEVIRKTPSLVLSVDDILDDQCLMQFSDGEVSPTRCSPILSFYSSKSLSVPETYDDFFSDFVVGNLFFPSVQDQTVPIPIFSSSRSVVRDMVFPEAEEMIESDFEDNNCPIRVMTRFSNQQESSTDPSGTPNLFFFASQRRNWRSLLSLRRISFIGKGSTWRQKVSSWIFPSEAKQVISYGSRAQPVPHLHLETQHFQHCAEQQNYMHHTALKREGLLFSIKQADMCLVCIAFASWVLKSSNPQSTDMWKAALLANVSALSAIQYLRKYEKKEGTEDDP</sequence>
<dbReference type="AlphaFoldDB" id="A0A3B1JRJ8"/>
<feature type="compositionally biased region" description="Basic and acidic residues" evidence="1">
    <location>
        <begin position="140"/>
        <end position="155"/>
    </location>
</feature>
<evidence type="ECO:0000313" key="3">
    <source>
        <dbReference type="Proteomes" id="UP000018467"/>
    </source>
</evidence>
<name>A0A3B1JRJ8_ASTMX</name>
<feature type="region of interest" description="Disordered" evidence="1">
    <location>
        <begin position="432"/>
        <end position="480"/>
    </location>
</feature>
<reference evidence="2" key="3">
    <citation type="submission" date="2025-08" db="UniProtKB">
        <authorList>
            <consortium name="Ensembl"/>
        </authorList>
    </citation>
    <scope>IDENTIFICATION</scope>
</reference>
<evidence type="ECO:0000313" key="2">
    <source>
        <dbReference type="Ensembl" id="ENSAMXP00000043969.1"/>
    </source>
</evidence>
<reference evidence="2" key="4">
    <citation type="submission" date="2025-09" db="UniProtKB">
        <authorList>
            <consortium name="Ensembl"/>
        </authorList>
    </citation>
    <scope>IDENTIFICATION</scope>
</reference>
<dbReference type="Proteomes" id="UP000018467">
    <property type="component" value="Unassembled WGS sequence"/>
</dbReference>
<protein>
    <submittedName>
        <fullName evidence="2">Uncharacterized LOC103033861</fullName>
    </submittedName>
</protein>
<feature type="compositionally biased region" description="Polar residues" evidence="1">
    <location>
        <begin position="388"/>
        <end position="412"/>
    </location>
</feature>
<reference evidence="3" key="1">
    <citation type="submission" date="2013-03" db="EMBL/GenBank/DDBJ databases">
        <authorList>
            <person name="Jeffery W."/>
            <person name="Warren W."/>
            <person name="Wilson R.K."/>
        </authorList>
    </citation>
    <scope>NUCLEOTIDE SEQUENCE</scope>
    <source>
        <strain evidence="3">female</strain>
    </source>
</reference>
<dbReference type="GO" id="GO:0006355">
    <property type="term" value="P:regulation of DNA-templated transcription"/>
    <property type="evidence" value="ECO:0007669"/>
    <property type="project" value="InterPro"/>
</dbReference>
<reference evidence="3" key="2">
    <citation type="journal article" date="2014" name="Nat. Commun.">
        <title>The cavefish genome reveals candidate genes for eye loss.</title>
        <authorList>
            <person name="McGaugh S.E."/>
            <person name="Gross J.B."/>
            <person name="Aken B."/>
            <person name="Blin M."/>
            <person name="Borowsky R."/>
            <person name="Chalopin D."/>
            <person name="Hinaux H."/>
            <person name="Jeffery W.R."/>
            <person name="Keene A."/>
            <person name="Ma L."/>
            <person name="Minx P."/>
            <person name="Murphy D."/>
            <person name="O'Quin K.E."/>
            <person name="Retaux S."/>
            <person name="Rohner N."/>
            <person name="Searle S.M."/>
            <person name="Stahl B.A."/>
            <person name="Tabin C."/>
            <person name="Volff J.N."/>
            <person name="Yoshizawa M."/>
            <person name="Warren W.C."/>
        </authorList>
    </citation>
    <scope>NUCLEOTIDE SEQUENCE [LARGE SCALE GENOMIC DNA]</scope>
    <source>
        <strain evidence="3">female</strain>
    </source>
</reference>
<dbReference type="PANTHER" id="PTHR47282:SF1">
    <property type="entry name" value="PGC-1 AND ERR-INDUCED REGULATOR IN MUSCLE PROTEIN 1"/>
    <property type="match status" value="1"/>
</dbReference>
<dbReference type="PANTHER" id="PTHR47282">
    <property type="entry name" value="PGC-1 AND ERR-INDUCED REGULATOR IN MUSCLE PROTEIN 1"/>
    <property type="match status" value="1"/>
</dbReference>
<dbReference type="FunCoup" id="A0A3B1JRJ8">
    <property type="interactions" value="7"/>
</dbReference>
<proteinExistence type="predicted"/>
<feature type="region of interest" description="Disordered" evidence="1">
    <location>
        <begin position="204"/>
        <end position="272"/>
    </location>
</feature>
<feature type="compositionally biased region" description="Polar residues" evidence="1">
    <location>
        <begin position="237"/>
        <end position="247"/>
    </location>
</feature>
<organism evidence="2 3">
    <name type="scientific">Astyanax mexicanus</name>
    <name type="common">Blind cave fish</name>
    <name type="synonym">Astyanax fasciatus mexicanus</name>
    <dbReference type="NCBI Taxonomy" id="7994"/>
    <lineage>
        <taxon>Eukaryota</taxon>
        <taxon>Metazoa</taxon>
        <taxon>Chordata</taxon>
        <taxon>Craniata</taxon>
        <taxon>Vertebrata</taxon>
        <taxon>Euteleostomi</taxon>
        <taxon>Actinopterygii</taxon>
        <taxon>Neopterygii</taxon>
        <taxon>Teleostei</taxon>
        <taxon>Ostariophysi</taxon>
        <taxon>Characiformes</taxon>
        <taxon>Characoidei</taxon>
        <taxon>Acestrorhamphidae</taxon>
        <taxon>Acestrorhamphinae</taxon>
        <taxon>Astyanax</taxon>
    </lineage>
</organism>
<feature type="region of interest" description="Disordered" evidence="1">
    <location>
        <begin position="29"/>
        <end position="83"/>
    </location>
</feature>
<feature type="region of interest" description="Disordered" evidence="1">
    <location>
        <begin position="388"/>
        <end position="416"/>
    </location>
</feature>
<feature type="compositionally biased region" description="Polar residues" evidence="1">
    <location>
        <begin position="444"/>
        <end position="462"/>
    </location>
</feature>
<dbReference type="STRING" id="7994.ENSAMXP00000043969"/>
<feature type="compositionally biased region" description="Polar residues" evidence="1">
    <location>
        <begin position="48"/>
        <end position="62"/>
    </location>
</feature>
<dbReference type="InterPro" id="IPR043442">
    <property type="entry name" value="Perm1"/>
</dbReference>
<dbReference type="Ensembl" id="ENSAMXT00000037040.1">
    <property type="protein sequence ID" value="ENSAMXP00000043969.1"/>
    <property type="gene ID" value="ENSAMXG00000037191.1"/>
</dbReference>